<reference evidence="4 5" key="1">
    <citation type="submission" date="2018-09" db="EMBL/GenBank/DDBJ databases">
        <title>Genomic investigation of the strawberry pathogen Phytophthora fragariae indicates pathogenicity is determined by transcriptional variation in three key races.</title>
        <authorList>
            <person name="Adams T.M."/>
            <person name="Armitage A.D."/>
            <person name="Sobczyk M.K."/>
            <person name="Bates H.J."/>
            <person name="Dunwell J.M."/>
            <person name="Nellist C.F."/>
            <person name="Harrison R.J."/>
        </authorList>
    </citation>
    <scope>NUCLEOTIDE SEQUENCE [LARGE SCALE GENOMIC DNA]</scope>
    <source>
        <strain evidence="4 5">SCRP249</strain>
    </source>
</reference>
<organism evidence="4 5">
    <name type="scientific">Phytophthora rubi</name>
    <dbReference type="NCBI Taxonomy" id="129364"/>
    <lineage>
        <taxon>Eukaryota</taxon>
        <taxon>Sar</taxon>
        <taxon>Stramenopiles</taxon>
        <taxon>Oomycota</taxon>
        <taxon>Peronosporomycetes</taxon>
        <taxon>Peronosporales</taxon>
        <taxon>Peronosporaceae</taxon>
        <taxon>Phytophthora</taxon>
    </lineage>
</organism>
<evidence type="ECO:0000256" key="2">
    <source>
        <dbReference type="SAM" id="MobiDB-lite"/>
    </source>
</evidence>
<dbReference type="InterPro" id="IPR050863">
    <property type="entry name" value="CenT-Element_Derived"/>
</dbReference>
<dbReference type="InterPro" id="IPR009057">
    <property type="entry name" value="Homeodomain-like_sf"/>
</dbReference>
<dbReference type="PANTHER" id="PTHR19303">
    <property type="entry name" value="TRANSPOSON"/>
    <property type="match status" value="1"/>
</dbReference>
<feature type="compositionally biased region" description="Low complexity" evidence="2">
    <location>
        <begin position="608"/>
        <end position="624"/>
    </location>
</feature>
<feature type="region of interest" description="Disordered" evidence="2">
    <location>
        <begin position="157"/>
        <end position="186"/>
    </location>
</feature>
<feature type="compositionally biased region" description="Basic and acidic residues" evidence="2">
    <location>
        <begin position="171"/>
        <end position="181"/>
    </location>
</feature>
<gene>
    <name evidence="4" type="ORF">PR001_g1407</name>
</gene>
<evidence type="ECO:0000256" key="1">
    <source>
        <dbReference type="ARBA" id="ARBA00023125"/>
    </source>
</evidence>
<evidence type="ECO:0000313" key="4">
    <source>
        <dbReference type="EMBL" id="KAE9051486.1"/>
    </source>
</evidence>
<evidence type="ECO:0000259" key="3">
    <source>
        <dbReference type="PROSITE" id="PS51253"/>
    </source>
</evidence>
<comment type="caution">
    <text evidence="4">The sequence shown here is derived from an EMBL/GenBank/DDBJ whole genome shotgun (WGS) entry which is preliminary data.</text>
</comment>
<feature type="region of interest" description="Disordered" evidence="2">
    <location>
        <begin position="604"/>
        <end position="627"/>
    </location>
</feature>
<protein>
    <recommendedName>
        <fullName evidence="3">HTH CENPB-type domain-containing protein</fullName>
    </recommendedName>
</protein>
<proteinExistence type="predicted"/>
<dbReference type="SMART" id="SM00674">
    <property type="entry name" value="CENPB"/>
    <property type="match status" value="1"/>
</dbReference>
<dbReference type="InterPro" id="IPR006600">
    <property type="entry name" value="HTH_CenpB_DNA-bd_dom"/>
</dbReference>
<feature type="region of interest" description="Disordered" evidence="2">
    <location>
        <begin position="496"/>
        <end position="529"/>
    </location>
</feature>
<dbReference type="EMBL" id="QXFV01000043">
    <property type="protein sequence ID" value="KAE9051486.1"/>
    <property type="molecule type" value="Genomic_DNA"/>
</dbReference>
<dbReference type="InterPro" id="IPR004875">
    <property type="entry name" value="DDE_SF_endonuclease_dom"/>
</dbReference>
<dbReference type="Pfam" id="PF03221">
    <property type="entry name" value="HTH_Tnp_Tc5"/>
    <property type="match status" value="1"/>
</dbReference>
<name>A0A6A3P779_9STRA</name>
<dbReference type="GO" id="GO:0003677">
    <property type="term" value="F:DNA binding"/>
    <property type="evidence" value="ECO:0007669"/>
    <property type="project" value="UniProtKB-KW"/>
</dbReference>
<dbReference type="Proteomes" id="UP000429607">
    <property type="component" value="Unassembled WGS sequence"/>
</dbReference>
<feature type="domain" description="HTH CENPB-type" evidence="3">
    <location>
        <begin position="79"/>
        <end position="158"/>
    </location>
</feature>
<dbReference type="Pfam" id="PF03184">
    <property type="entry name" value="DDE_1"/>
    <property type="match status" value="1"/>
</dbReference>
<keyword evidence="1" id="KW-0238">DNA-binding</keyword>
<dbReference type="GO" id="GO:0005634">
    <property type="term" value="C:nucleus"/>
    <property type="evidence" value="ECO:0007669"/>
    <property type="project" value="TreeGrafter"/>
</dbReference>
<dbReference type="PANTHER" id="PTHR19303:SF73">
    <property type="entry name" value="PROTEIN PDC2"/>
    <property type="match status" value="1"/>
</dbReference>
<accession>A0A6A3P779</accession>
<dbReference type="PROSITE" id="PS51253">
    <property type="entry name" value="HTH_CENPB"/>
    <property type="match status" value="1"/>
</dbReference>
<evidence type="ECO:0000313" key="5">
    <source>
        <dbReference type="Proteomes" id="UP000429607"/>
    </source>
</evidence>
<dbReference type="SUPFAM" id="SSF46689">
    <property type="entry name" value="Homeodomain-like"/>
    <property type="match status" value="1"/>
</dbReference>
<sequence>MTTPSMSTAKPKARSTNLTHEQKRLICLHARQFPKTTQAQLGQWAKEQFGLEYVPSQAAMSYMLKKRAQFELVSGEGRDYKKLRTVKCPEVDSALANWFLYCQARRLKLPGDLVRHKARVFYELLAPQLPESVTSAPPQFSNGWMHSFMGRHGFSLGGGKGSKGGRAPRAQQDDADGRPKFAPETSVISTPDHIKTAVVGVPAENVYWLHETRLFYAMSPDRQALPTGHHPEKKLTMLLAVNADGSDRLNPFFVGPHPLPADVNVNAEDRQYQFACNHKAWVPPTMLRDWLMALDWRMRVTNRKIVLIVDSVAAMSVQKPTMSNVKMHFVERNHAGELCVRPLEMGIVAAVKRRYRHQLLDYALDRREEGQLDIYDVPLQQVVEWVTHGWQQIPRSRIMASFAHVGVMVTTETGAEVVPDNRIDDKLDAQIQALLKRLKLVSPMRLIEVVAPTSERACDEDLTDADFADSALHATQGTVGMQVSTEDLTRHTITQVGTASSVENSSGSSTPFDSSRSVAPRRNSNNTSAVSSFISDYPGFDQGYPGSFEDTWLAWNASQRAATAPARQPVSDLEAVQTTIRLATEMNCDPVVMMELTRIQNEVANRDPSTSSSTTLTAPTQQPSRNAGICQFRFGAPTRRLL</sequence>
<dbReference type="AlphaFoldDB" id="A0A6A3P779"/>
<dbReference type="Gene3D" id="1.10.10.60">
    <property type="entry name" value="Homeodomain-like"/>
    <property type="match status" value="2"/>
</dbReference>